<sequence>MEFIYDRRLGISLPYLDQPWETLSVKNQTEILTQWELIRGTIPEKIADIEMSIEDKQMELNQEEEFERSCALNDEVAEYASVINDLWIWYRTSPSVSKQFSSSSF</sequence>
<reference evidence="1 2" key="1">
    <citation type="submission" date="2020-08" db="EMBL/GenBank/DDBJ databases">
        <title>Genomic Encyclopedia of Type Strains, Phase IV (KMG-IV): sequencing the most valuable type-strain genomes for metagenomic binning, comparative biology and taxonomic classification.</title>
        <authorList>
            <person name="Goeker M."/>
        </authorList>
    </citation>
    <scope>NUCLEOTIDE SEQUENCE [LARGE SCALE GENOMIC DNA]</scope>
    <source>
        <strain evidence="1 2">DSM 24696</strain>
    </source>
</reference>
<keyword evidence="2" id="KW-1185">Reference proteome</keyword>
<dbReference type="AlphaFoldDB" id="A0A840QMY7"/>
<accession>A0A840QMY7</accession>
<dbReference type="EMBL" id="JACHHB010000003">
    <property type="protein sequence ID" value="MBB5172745.1"/>
    <property type="molecule type" value="Genomic_DNA"/>
</dbReference>
<name>A0A840QMY7_9BACI</name>
<comment type="caution">
    <text evidence="1">The sequence shown here is derived from an EMBL/GenBank/DDBJ whole genome shotgun (WGS) entry which is preliminary data.</text>
</comment>
<evidence type="ECO:0000313" key="1">
    <source>
        <dbReference type="EMBL" id="MBB5172745.1"/>
    </source>
</evidence>
<organism evidence="1 2">
    <name type="scientific">Texcoconibacillus texcoconensis</name>
    <dbReference type="NCBI Taxonomy" id="1095777"/>
    <lineage>
        <taxon>Bacteria</taxon>
        <taxon>Bacillati</taxon>
        <taxon>Bacillota</taxon>
        <taxon>Bacilli</taxon>
        <taxon>Bacillales</taxon>
        <taxon>Bacillaceae</taxon>
        <taxon>Texcoconibacillus</taxon>
    </lineage>
</organism>
<protein>
    <submittedName>
        <fullName evidence="1">Iron uptake system EfeUOB component EfeO/EfeM</fullName>
    </submittedName>
</protein>
<dbReference type="RefSeq" id="WP_184663204.1">
    <property type="nucleotide sequence ID" value="NZ_JACHHB010000003.1"/>
</dbReference>
<proteinExistence type="predicted"/>
<evidence type="ECO:0000313" key="2">
    <source>
        <dbReference type="Proteomes" id="UP000551878"/>
    </source>
</evidence>
<gene>
    <name evidence="1" type="ORF">HNQ41_000889</name>
</gene>
<dbReference type="Proteomes" id="UP000551878">
    <property type="component" value="Unassembled WGS sequence"/>
</dbReference>